<dbReference type="FunFam" id="1.10.10.10:FF:000049">
    <property type="entry name" value="Heat-inducible transcription repressor HrcA"/>
    <property type="match status" value="1"/>
</dbReference>
<dbReference type="InterPro" id="IPR036390">
    <property type="entry name" value="WH_DNA-bd_sf"/>
</dbReference>
<dbReference type="InterPro" id="IPR021153">
    <property type="entry name" value="HrcA_C"/>
</dbReference>
<dbReference type="HAMAP" id="MF_00081">
    <property type="entry name" value="HrcA"/>
    <property type="match status" value="1"/>
</dbReference>
<reference evidence="8 9" key="1">
    <citation type="submission" date="2011-08" db="EMBL/GenBank/DDBJ databases">
        <authorList>
            <person name="Weinstock G."/>
            <person name="Sodergren E."/>
            <person name="Clifton S."/>
            <person name="Fulton L."/>
            <person name="Fulton B."/>
            <person name="Courtney L."/>
            <person name="Fronick C."/>
            <person name="Harrison M."/>
            <person name="Strong C."/>
            <person name="Farmer C."/>
            <person name="Delahaunty K."/>
            <person name="Markovic C."/>
            <person name="Hall O."/>
            <person name="Minx P."/>
            <person name="Tomlinson C."/>
            <person name="Mitreva M."/>
            <person name="Hou S."/>
            <person name="Chen J."/>
            <person name="Wollam A."/>
            <person name="Pepin K.H."/>
            <person name="Johnson M."/>
            <person name="Bhonagiri V."/>
            <person name="Zhang X."/>
            <person name="Suruliraj S."/>
            <person name="Warren W."/>
            <person name="Chinwalla A."/>
            <person name="Mardis E.R."/>
            <person name="Wilson R.K."/>
        </authorList>
    </citation>
    <scope>NUCLEOTIDE SEQUENCE [LARGE SCALE GENOMIC DNA]</scope>
    <source>
        <strain evidence="8 9">ATCC 33091</strain>
    </source>
</reference>
<dbReference type="GO" id="GO:0003677">
    <property type="term" value="F:DNA binding"/>
    <property type="evidence" value="ECO:0007669"/>
    <property type="project" value="InterPro"/>
</dbReference>
<dbReference type="Gene3D" id="3.30.450.40">
    <property type="match status" value="1"/>
</dbReference>
<evidence type="ECO:0000313" key="8">
    <source>
        <dbReference type="EMBL" id="EHN60626.1"/>
    </source>
</evidence>
<dbReference type="Gene3D" id="1.10.10.10">
    <property type="entry name" value="Winged helix-like DNA-binding domain superfamily/Winged helix DNA-binding domain"/>
    <property type="match status" value="1"/>
</dbReference>
<keyword evidence="1 6" id="KW-0678">Repressor</keyword>
<dbReference type="Gene3D" id="3.30.390.60">
    <property type="entry name" value="Heat-inducible transcription repressor hrca homolog, domain 3"/>
    <property type="match status" value="1"/>
</dbReference>
<dbReference type="PANTHER" id="PTHR34824:SF1">
    <property type="entry name" value="HEAT-INDUCIBLE TRANSCRIPTION REPRESSOR HRCA"/>
    <property type="match status" value="1"/>
</dbReference>
<evidence type="ECO:0000256" key="1">
    <source>
        <dbReference type="ARBA" id="ARBA00022491"/>
    </source>
</evidence>
<dbReference type="PANTHER" id="PTHR34824">
    <property type="entry name" value="HEAT-INDUCIBLE TRANSCRIPTION REPRESSOR HRCA"/>
    <property type="match status" value="1"/>
</dbReference>
<evidence type="ECO:0000313" key="9">
    <source>
        <dbReference type="Proteomes" id="UP000003597"/>
    </source>
</evidence>
<keyword evidence="9" id="KW-1185">Reference proteome</keyword>
<evidence type="ECO:0000256" key="3">
    <source>
        <dbReference type="ARBA" id="ARBA00023016"/>
    </source>
</evidence>
<sequence>MLKEVIDMLTERQLLIFRAIIDHFTWTIQPVGSKNLLKEKSLPYSSATIRNEMGVLEEYGFIEKTHSSSGRVPSEKGYRFYVDYLLQPKKLDKSDRQMIRSFFSENYYEMEGLIQNSALMLSDLTNYTSILLGPEATKNHLSGFRFVPINNFQAMLILITDQGHVDNHLVTIPEGTTLSDIERMVNILNERLVGLSLDDLKVQIPMEVKELLGKHVRNYESFMHVFSDSFAQASQQKVYFGGKTNILNQPEFHDINKVREMLHLMEEEQDVYELFRDIPDGLQVKIGRENNNSLMEDCSIITATYNIAGERVGGIVLLGPTRMEYSRMMGLVDVMSRDLTDVLTKLYRDNQN</sequence>
<evidence type="ECO:0000259" key="7">
    <source>
        <dbReference type="Pfam" id="PF01628"/>
    </source>
</evidence>
<dbReference type="InterPro" id="IPR036388">
    <property type="entry name" value="WH-like_DNA-bd_sf"/>
</dbReference>
<dbReference type="EMBL" id="AGCN01000033">
    <property type="protein sequence ID" value="EHN60626.1"/>
    <property type="molecule type" value="Genomic_DNA"/>
</dbReference>
<dbReference type="AlphaFoldDB" id="A0AB72Z6U4"/>
<protein>
    <recommendedName>
        <fullName evidence="6">Heat-inducible transcription repressor HrcA</fullName>
    </recommendedName>
</protein>
<dbReference type="GO" id="GO:0045892">
    <property type="term" value="P:negative regulation of DNA-templated transcription"/>
    <property type="evidence" value="ECO:0007669"/>
    <property type="project" value="UniProtKB-UniRule"/>
</dbReference>
<dbReference type="InterPro" id="IPR023120">
    <property type="entry name" value="WHTH_transcript_rep_HrcA_IDD"/>
</dbReference>
<dbReference type="Pfam" id="PF01628">
    <property type="entry name" value="HrcA"/>
    <property type="match status" value="1"/>
</dbReference>
<evidence type="ECO:0000256" key="5">
    <source>
        <dbReference type="ARBA" id="ARBA00055319"/>
    </source>
</evidence>
<comment type="similarity">
    <text evidence="6">Belongs to the HrcA family.</text>
</comment>
<keyword evidence="3 6" id="KW-0346">Stress response</keyword>
<organism evidence="8 9">
    <name type="scientific">Listeria innocua ATCC 33091</name>
    <dbReference type="NCBI Taxonomy" id="1002366"/>
    <lineage>
        <taxon>Bacteria</taxon>
        <taxon>Bacillati</taxon>
        <taxon>Bacillota</taxon>
        <taxon>Bacilli</taxon>
        <taxon>Bacillales</taxon>
        <taxon>Listeriaceae</taxon>
        <taxon>Listeria</taxon>
    </lineage>
</organism>
<comment type="function">
    <text evidence="5 6">Negative regulator of class I heat shock genes (grpE-dnaK-dnaJ and groELS operons). Prevents heat-shock induction of these operons.</text>
</comment>
<dbReference type="InterPro" id="IPR029016">
    <property type="entry name" value="GAF-like_dom_sf"/>
</dbReference>
<evidence type="ECO:0000256" key="4">
    <source>
        <dbReference type="ARBA" id="ARBA00023163"/>
    </source>
</evidence>
<dbReference type="SUPFAM" id="SSF55781">
    <property type="entry name" value="GAF domain-like"/>
    <property type="match status" value="1"/>
</dbReference>
<dbReference type="NCBIfam" id="TIGR00331">
    <property type="entry name" value="hrcA"/>
    <property type="match status" value="1"/>
</dbReference>
<gene>
    <name evidence="6" type="primary">hrcA</name>
    <name evidence="8" type="ORF">HMPREF0557_02139</name>
</gene>
<feature type="domain" description="Heat-inducible transcription repressor HrcA C-terminal" evidence="7">
    <location>
        <begin position="112"/>
        <end position="329"/>
    </location>
</feature>
<dbReference type="SUPFAM" id="SSF46785">
    <property type="entry name" value="Winged helix' DNA-binding domain"/>
    <property type="match status" value="1"/>
</dbReference>
<proteinExistence type="inferred from homology"/>
<name>A0AB72Z6U4_LISIO</name>
<dbReference type="PIRSF" id="PIRSF005485">
    <property type="entry name" value="HrcA"/>
    <property type="match status" value="1"/>
</dbReference>
<evidence type="ECO:0000256" key="2">
    <source>
        <dbReference type="ARBA" id="ARBA00023015"/>
    </source>
</evidence>
<dbReference type="InterPro" id="IPR002571">
    <property type="entry name" value="HrcA"/>
</dbReference>
<comment type="caution">
    <text evidence="8">The sequence shown here is derived from an EMBL/GenBank/DDBJ whole genome shotgun (WGS) entry which is preliminary data.</text>
</comment>
<keyword evidence="2 6" id="KW-0805">Transcription regulation</keyword>
<dbReference type="Proteomes" id="UP000003597">
    <property type="component" value="Unassembled WGS sequence"/>
</dbReference>
<accession>A0AB72Z6U4</accession>
<keyword evidence="4 6" id="KW-0804">Transcription</keyword>
<evidence type="ECO:0000256" key="6">
    <source>
        <dbReference type="HAMAP-Rule" id="MF_00081"/>
    </source>
</evidence>